<dbReference type="Proteomes" id="UP000054630">
    <property type="component" value="Unassembled WGS sequence"/>
</dbReference>
<dbReference type="PANTHER" id="PTHR12059:SF5">
    <property type="entry name" value="LARGE RIBOSOMAL SUBUNIT PROTEIN UL23M"/>
    <property type="match status" value="1"/>
</dbReference>
<dbReference type="InterPro" id="IPR012678">
    <property type="entry name" value="Ribosomal_uL23/eL15/eS24_sf"/>
</dbReference>
<keyword evidence="7" id="KW-1185">Reference proteome</keyword>
<evidence type="ECO:0000313" key="7">
    <source>
        <dbReference type="Proteomes" id="UP000054630"/>
    </source>
</evidence>
<dbReference type="PANTHER" id="PTHR12059">
    <property type="entry name" value="RIBOSOMAL PROTEIN L23-RELATED"/>
    <property type="match status" value="1"/>
</dbReference>
<dbReference type="InterPro" id="IPR013025">
    <property type="entry name" value="Ribosomal_uL23-like"/>
</dbReference>
<evidence type="ECO:0000256" key="4">
    <source>
        <dbReference type="ARBA" id="ARBA00039977"/>
    </source>
</evidence>
<accession>A0A0V0SDR7</accession>
<dbReference type="OrthoDB" id="5919599at2759"/>
<dbReference type="SUPFAM" id="SSF54189">
    <property type="entry name" value="Ribosomal proteins S24e, L23 and L15e"/>
    <property type="match status" value="1"/>
</dbReference>
<evidence type="ECO:0000256" key="3">
    <source>
        <dbReference type="ARBA" id="ARBA00023274"/>
    </source>
</evidence>
<organism evidence="6 7">
    <name type="scientific">Trichinella nelsoni</name>
    <dbReference type="NCBI Taxonomy" id="6336"/>
    <lineage>
        <taxon>Eukaryota</taxon>
        <taxon>Metazoa</taxon>
        <taxon>Ecdysozoa</taxon>
        <taxon>Nematoda</taxon>
        <taxon>Enoplea</taxon>
        <taxon>Dorylaimia</taxon>
        <taxon>Trichinellida</taxon>
        <taxon>Trichinellidae</taxon>
        <taxon>Trichinella</taxon>
    </lineage>
</organism>
<evidence type="ECO:0000256" key="1">
    <source>
        <dbReference type="ARBA" id="ARBA00006700"/>
    </source>
</evidence>
<keyword evidence="2 6" id="KW-0689">Ribosomal protein</keyword>
<comment type="similarity">
    <text evidence="1">Belongs to the universal ribosomal protein uL23 family.</text>
</comment>
<evidence type="ECO:0000313" key="6">
    <source>
        <dbReference type="EMBL" id="KRX24895.1"/>
    </source>
</evidence>
<dbReference type="EMBL" id="JYDL01000015">
    <property type="protein sequence ID" value="KRX24895.1"/>
    <property type="molecule type" value="Genomic_DNA"/>
</dbReference>
<dbReference type="GO" id="GO:0005762">
    <property type="term" value="C:mitochondrial large ribosomal subunit"/>
    <property type="evidence" value="ECO:0007669"/>
    <property type="project" value="TreeGrafter"/>
</dbReference>
<dbReference type="InterPro" id="IPR012677">
    <property type="entry name" value="Nucleotide-bd_a/b_plait_sf"/>
</dbReference>
<evidence type="ECO:0000256" key="5">
    <source>
        <dbReference type="ARBA" id="ARBA00041375"/>
    </source>
</evidence>
<sequence>MEMKIQVVMSSANKNRIRRIHSKDSNLENGSDNGVTAKGVLKFEIHEEFVIHKVHDAVTNTVEVFNIWMLERYLFDCVDLGVLLGGRKCSNLKAIKKKFKCVIECGESGYAMEPGQERRMAIFVDFKCKHEEYEAVYDGIRSSFVTFLKDAIQEAIFRPKDIKGRKKTSKFHKKRTIPAEVLITYDMYEKAPMLNGDGMYRLIGSDWRMGPAEVKDDGNGSDLVYLISIMAVRKHNNRRQKVGHLSIVYPSTSKAEPKCVDKRVLMIQKSDDEECEETLQVPHEAEIVCSTMTTRLHRLLPEGVKKTRVFLPDTWMKVLKPEKNEHLPKYMVKFAVSPEMNADDVREYLKKIYQLPVREVRLEIRQGKMIRHFDEYKEPSRMAGEFGKVIDKQPDETVAYVTMRKDFNFEFPELFPEITFEREMKQLKRLQQSVDKANELAETQWHRKGIPAWNS</sequence>
<dbReference type="AlphaFoldDB" id="A0A0V0SDR7"/>
<dbReference type="GO" id="GO:0032543">
    <property type="term" value="P:mitochondrial translation"/>
    <property type="evidence" value="ECO:0007669"/>
    <property type="project" value="TreeGrafter"/>
</dbReference>
<proteinExistence type="inferred from homology"/>
<evidence type="ECO:0000256" key="2">
    <source>
        <dbReference type="ARBA" id="ARBA00022980"/>
    </source>
</evidence>
<name>A0A0V0SDR7_9BILA</name>
<reference evidence="6 7" key="1">
    <citation type="submission" date="2015-01" db="EMBL/GenBank/DDBJ databases">
        <title>Evolution of Trichinella species and genotypes.</title>
        <authorList>
            <person name="Korhonen P.K."/>
            <person name="Edoardo P."/>
            <person name="Giuseppe L.R."/>
            <person name="Gasser R.B."/>
        </authorList>
    </citation>
    <scope>NUCLEOTIDE SEQUENCE [LARGE SCALE GENOMIC DNA]</scope>
    <source>
        <strain evidence="6">ISS37</strain>
    </source>
</reference>
<dbReference type="Gene3D" id="3.30.70.330">
    <property type="match status" value="1"/>
</dbReference>
<gene>
    <name evidence="6" type="primary">mrpl-23</name>
    <name evidence="6" type="ORF">T07_14773</name>
</gene>
<dbReference type="STRING" id="6336.A0A0V0SDR7"/>
<protein>
    <recommendedName>
        <fullName evidence="4">Large ribosomal subunit protein uL23m</fullName>
    </recommendedName>
    <alternativeName>
        <fullName evidence="5">39S ribosomal protein L23, mitochondrial</fullName>
    </alternativeName>
</protein>
<comment type="caution">
    <text evidence="6">The sequence shown here is derived from an EMBL/GenBank/DDBJ whole genome shotgun (WGS) entry which is preliminary data.</text>
</comment>
<dbReference type="GO" id="GO:0003735">
    <property type="term" value="F:structural constituent of ribosome"/>
    <property type="evidence" value="ECO:0007669"/>
    <property type="project" value="InterPro"/>
</dbReference>
<keyword evidence="3" id="KW-0687">Ribonucleoprotein</keyword>